<dbReference type="InParanoid" id="A0A2V0P0A3"/>
<evidence type="ECO:0000256" key="2">
    <source>
        <dbReference type="SAM" id="MobiDB-lite"/>
    </source>
</evidence>
<protein>
    <submittedName>
        <fullName evidence="4">Uncharacterized protein</fullName>
    </submittedName>
</protein>
<dbReference type="Proteomes" id="UP000247498">
    <property type="component" value="Unassembled WGS sequence"/>
</dbReference>
<gene>
    <name evidence="4" type="ORF">Rsub_06030</name>
</gene>
<dbReference type="GO" id="GO:0016020">
    <property type="term" value="C:membrane"/>
    <property type="evidence" value="ECO:0007669"/>
    <property type="project" value="InterPro"/>
</dbReference>
<dbReference type="SUPFAM" id="SSF51445">
    <property type="entry name" value="(Trans)glycosidases"/>
    <property type="match status" value="1"/>
</dbReference>
<feature type="chain" id="PRO_5015971034" evidence="3">
    <location>
        <begin position="26"/>
        <end position="616"/>
    </location>
</feature>
<dbReference type="OrthoDB" id="2796951at2759"/>
<proteinExistence type="predicted"/>
<feature type="region of interest" description="Disordered" evidence="2">
    <location>
        <begin position="34"/>
        <end position="76"/>
    </location>
</feature>
<dbReference type="STRING" id="307507.A0A2V0P0A3"/>
<evidence type="ECO:0000256" key="1">
    <source>
        <dbReference type="ARBA" id="ARBA00022553"/>
    </source>
</evidence>
<sequence>MKTGLRMRLLALLLVAGLAAHGAAAQQLYNARGEPIAPAPPREVPPPPPPEPQPSPPPPPPVEAQLPGLPAAEPQQTEPRLLASPAASGQPAPVRRPTAVVAYTTKFSVQPSTEWNPGHQRIKSYPSSLARDMRRLTAAKALTLTAVNASAAEAAAPLASVPQSFLGLSIDLNDIEGVAHPDFIGLVQQLTSHSTGPMIFRMGANSADRLVGPWPAAAYKALSELHAATGAKFIMGVNQHAEDPSVTKQQVEEAVRKLPAGSIVGFAPGNEPDMYTLGPKNGKAGSLMPKQDGWLGTSWIPTSQKVYTAAASAAPRSDMLAGPDWSHVAIEPAKLEWWLRSVKATLGLVSVHHYGGDVFEDDSIADLVSEARMTSKLSNLPNIVRTARNYGLPVRITEAATLSYGGVQGISDTAGAAIWALDAALEAAAAGAEGMHFHQVLARGSNANYNAIDYDAAQGRVRAKLPIWGLVMFQQAVEGGADILGKAISGECKVWLLRGRSRGDLRAVIINKAPDGRECAADLRMSPAQLAKYGPRADAQYLYATAGLPDRWRIYYSGAFYDSWGSYKPVAERAVPMTRYETTAPGGRVVSGGWAMRLTNGTLAALVTIPRAAGAA</sequence>
<name>A0A2V0P0A3_9CHLO</name>
<keyword evidence="5" id="KW-1185">Reference proteome</keyword>
<dbReference type="PANTHER" id="PTHR36183:SF2">
    <property type="entry name" value="BETA-GLUCURONIDASE C-TERMINAL DOMAIN-CONTAINING PROTEIN"/>
    <property type="match status" value="1"/>
</dbReference>
<dbReference type="AlphaFoldDB" id="A0A2V0P0A3"/>
<dbReference type="EMBL" id="BDRX01000039">
    <property type="protein sequence ID" value="GBF93298.1"/>
    <property type="molecule type" value="Genomic_DNA"/>
</dbReference>
<dbReference type="GO" id="GO:0004969">
    <property type="term" value="F:histamine receptor activity"/>
    <property type="evidence" value="ECO:0007669"/>
    <property type="project" value="InterPro"/>
</dbReference>
<dbReference type="PRINTS" id="PR01471">
    <property type="entry name" value="HISTAMINEH3R"/>
</dbReference>
<keyword evidence="3" id="KW-0732">Signal</keyword>
<organism evidence="4 5">
    <name type="scientific">Raphidocelis subcapitata</name>
    <dbReference type="NCBI Taxonomy" id="307507"/>
    <lineage>
        <taxon>Eukaryota</taxon>
        <taxon>Viridiplantae</taxon>
        <taxon>Chlorophyta</taxon>
        <taxon>core chlorophytes</taxon>
        <taxon>Chlorophyceae</taxon>
        <taxon>CS clade</taxon>
        <taxon>Sphaeropleales</taxon>
        <taxon>Selenastraceae</taxon>
        <taxon>Raphidocelis</taxon>
    </lineage>
</organism>
<dbReference type="InterPro" id="IPR052974">
    <property type="entry name" value="GH79_Enzymes"/>
</dbReference>
<dbReference type="PANTHER" id="PTHR36183">
    <property type="entry name" value="BETA-GLUCURONIDASE"/>
    <property type="match status" value="1"/>
</dbReference>
<feature type="compositionally biased region" description="Pro residues" evidence="2">
    <location>
        <begin position="37"/>
        <end position="62"/>
    </location>
</feature>
<dbReference type="InterPro" id="IPR003980">
    <property type="entry name" value="Histamine_H3_rcpt"/>
</dbReference>
<keyword evidence="1" id="KW-0597">Phosphoprotein</keyword>
<dbReference type="InterPro" id="IPR017853">
    <property type="entry name" value="GH"/>
</dbReference>
<feature type="signal peptide" evidence="3">
    <location>
        <begin position="1"/>
        <end position="25"/>
    </location>
</feature>
<comment type="caution">
    <text evidence="4">The sequence shown here is derived from an EMBL/GenBank/DDBJ whole genome shotgun (WGS) entry which is preliminary data.</text>
</comment>
<evidence type="ECO:0000313" key="5">
    <source>
        <dbReference type="Proteomes" id="UP000247498"/>
    </source>
</evidence>
<dbReference type="Gene3D" id="3.20.20.80">
    <property type="entry name" value="Glycosidases"/>
    <property type="match status" value="1"/>
</dbReference>
<reference evidence="4 5" key="1">
    <citation type="journal article" date="2018" name="Sci. Rep.">
        <title>Raphidocelis subcapitata (=Pseudokirchneriella subcapitata) provides an insight into genome evolution and environmental adaptations in the Sphaeropleales.</title>
        <authorList>
            <person name="Suzuki S."/>
            <person name="Yamaguchi H."/>
            <person name="Nakajima N."/>
            <person name="Kawachi M."/>
        </authorList>
    </citation>
    <scope>NUCLEOTIDE SEQUENCE [LARGE SCALE GENOMIC DNA]</scope>
    <source>
        <strain evidence="4 5">NIES-35</strain>
    </source>
</reference>
<evidence type="ECO:0000313" key="4">
    <source>
        <dbReference type="EMBL" id="GBF93298.1"/>
    </source>
</evidence>
<evidence type="ECO:0000256" key="3">
    <source>
        <dbReference type="SAM" id="SignalP"/>
    </source>
</evidence>
<accession>A0A2V0P0A3</accession>